<dbReference type="InterPro" id="IPR006091">
    <property type="entry name" value="Acyl-CoA_Oxase/DH_mid-dom"/>
</dbReference>
<dbReference type="AlphaFoldDB" id="A0A6M8F758"/>
<evidence type="ECO:0000256" key="5">
    <source>
        <dbReference type="RuleBase" id="RU362125"/>
    </source>
</evidence>
<protein>
    <submittedName>
        <fullName evidence="9">Acyl-CoA dehydrogenase family protein</fullName>
    </submittedName>
</protein>
<evidence type="ECO:0000256" key="2">
    <source>
        <dbReference type="ARBA" id="ARBA00009347"/>
    </source>
</evidence>
<evidence type="ECO:0000259" key="8">
    <source>
        <dbReference type="Pfam" id="PF18158"/>
    </source>
</evidence>
<dbReference type="SUPFAM" id="SSF47203">
    <property type="entry name" value="Acyl-CoA dehydrogenase C-terminal domain-like"/>
    <property type="match status" value="1"/>
</dbReference>
<dbReference type="Proteomes" id="UP000501379">
    <property type="component" value="Chromosome"/>
</dbReference>
<evidence type="ECO:0000313" key="9">
    <source>
        <dbReference type="EMBL" id="QKE64554.1"/>
    </source>
</evidence>
<dbReference type="Gene3D" id="1.20.140.10">
    <property type="entry name" value="Butyryl-CoA Dehydrogenase, subunit A, domain 3"/>
    <property type="match status" value="1"/>
</dbReference>
<evidence type="ECO:0000259" key="7">
    <source>
        <dbReference type="Pfam" id="PF02770"/>
    </source>
</evidence>
<dbReference type="InterPro" id="IPR009100">
    <property type="entry name" value="AcylCoA_DH/oxidase_NM_dom_sf"/>
</dbReference>
<dbReference type="RefSeq" id="WP_173209576.1">
    <property type="nucleotide sequence ID" value="NZ_CP053697.2"/>
</dbReference>
<evidence type="ECO:0000256" key="4">
    <source>
        <dbReference type="ARBA" id="ARBA00022827"/>
    </source>
</evidence>
<dbReference type="InterPro" id="IPR052904">
    <property type="entry name" value="Acyl-CoA_dehydrogenase-like"/>
</dbReference>
<dbReference type="InterPro" id="IPR009075">
    <property type="entry name" value="AcylCo_DH/oxidase_C"/>
</dbReference>
<feature type="domain" description="Acyl-CoA oxidase/dehydrogenase middle" evidence="7">
    <location>
        <begin position="182"/>
        <end position="279"/>
    </location>
</feature>
<organism evidence="9 10">
    <name type="scientific">Aquipseudomonas campi</name>
    <dbReference type="NCBI Taxonomy" id="2731681"/>
    <lineage>
        <taxon>Bacteria</taxon>
        <taxon>Pseudomonadati</taxon>
        <taxon>Pseudomonadota</taxon>
        <taxon>Gammaproteobacteria</taxon>
        <taxon>Pseudomonadales</taxon>
        <taxon>Pseudomonadaceae</taxon>
        <taxon>Aquipseudomonas</taxon>
    </lineage>
</organism>
<name>A0A6M8F758_9GAMM</name>
<dbReference type="GO" id="GO:0003995">
    <property type="term" value="F:acyl-CoA dehydrogenase activity"/>
    <property type="evidence" value="ECO:0007669"/>
    <property type="project" value="InterPro"/>
</dbReference>
<dbReference type="Pfam" id="PF02770">
    <property type="entry name" value="Acyl-CoA_dh_M"/>
    <property type="match status" value="1"/>
</dbReference>
<dbReference type="InterPro" id="IPR041504">
    <property type="entry name" value="AidB_N"/>
</dbReference>
<feature type="domain" description="Acyl-CoA dehydrogenase/oxidase C-terminal" evidence="6">
    <location>
        <begin position="290"/>
        <end position="444"/>
    </location>
</feature>
<dbReference type="Pfam" id="PF18158">
    <property type="entry name" value="AidB_N"/>
    <property type="match status" value="1"/>
</dbReference>
<keyword evidence="3 5" id="KW-0285">Flavoprotein</keyword>
<dbReference type="PROSITE" id="PS00073">
    <property type="entry name" value="ACYL_COA_DH_2"/>
    <property type="match status" value="1"/>
</dbReference>
<comment type="cofactor">
    <cofactor evidence="1 5">
        <name>FAD</name>
        <dbReference type="ChEBI" id="CHEBI:57692"/>
    </cofactor>
</comment>
<sequence>MSLHEFAETHEVFNQVPSLDGANLYRVDLPLQEWTRRFGGGWAEGQLDAYGALAGGPLMQAGFLANENKPVFKSHDRYGNRVDLVEFHPAYHELMRTAVEHGIPSLPWTDPRQGAQVARAALNYLHNQPEAGNACPLTMTYAAVPALKLQPELAEIWLPKILATEYDPRNVGIEQKAGVTIGMAMTEKQGGTDVRANTTKAHAVGMGGPGQAYELVGHKWFCSAPMCDAFLTLAYTDKGLSCFLLPRHRPDGSRNQFYIQRLKNKLGNWANASSEVEFRGALAWMVGEEGRGVPTIIEMVSLTRFDCMIGSSSLMRQALTQAAHHCAHRKVGGRVLAEQPLMQNVLADLALESEAALALTMRMGKALDNPHDEQEDKFARLVTAIGKYWICKRAPAMINEAQECMGGAGYVEETILPRLYREAPVNSIWEGSGNVQCLDVLRALSKEAGVLDALFAELGDGHGDARLKTHIQRLQADFRDTADIQYRARQLTEDVAVALQAKLLLEAGNATVSDAFIASRLGEGGRVYGTLPRGVDAEALVARSTPHLI</sequence>
<dbReference type="Gene3D" id="6.10.250.600">
    <property type="match status" value="1"/>
</dbReference>
<gene>
    <name evidence="9" type="ORF">HNE05_14765</name>
</gene>
<proteinExistence type="inferred from homology"/>
<evidence type="ECO:0000259" key="6">
    <source>
        <dbReference type="Pfam" id="PF00441"/>
    </source>
</evidence>
<keyword evidence="10" id="KW-1185">Reference proteome</keyword>
<dbReference type="PANTHER" id="PTHR42707:SF3">
    <property type="entry name" value="ACYL-COA DEHYDROGENASE AIDB-RELATED"/>
    <property type="match status" value="1"/>
</dbReference>
<evidence type="ECO:0000313" key="10">
    <source>
        <dbReference type="Proteomes" id="UP000501379"/>
    </source>
</evidence>
<dbReference type="Gene3D" id="2.40.110.20">
    <property type="match status" value="1"/>
</dbReference>
<evidence type="ECO:0000256" key="1">
    <source>
        <dbReference type="ARBA" id="ARBA00001974"/>
    </source>
</evidence>
<comment type="similarity">
    <text evidence="2 5">Belongs to the acyl-CoA dehydrogenase family.</text>
</comment>
<reference evidence="9" key="1">
    <citation type="submission" date="2020-07" db="EMBL/GenBank/DDBJ databases">
        <title>Nitrate ammonifying Pseudomonas campi sp. nov. isolated from German agricultural grassland.</title>
        <authorList>
            <person name="Timsy T."/>
            <person name="Ulrich A."/>
            <person name="Spanner T."/>
            <person name="Foesel B."/>
            <person name="Kolb S."/>
            <person name="Horn M.A."/>
            <person name="Behrendt U."/>
        </authorList>
    </citation>
    <scope>NUCLEOTIDE SEQUENCE</scope>
    <source>
        <strain evidence="9">S1-A32-2</strain>
    </source>
</reference>
<evidence type="ECO:0000256" key="3">
    <source>
        <dbReference type="ARBA" id="ARBA00022630"/>
    </source>
</evidence>
<dbReference type="KEGG" id="pcam:HNE05_14765"/>
<dbReference type="InterPro" id="IPR036250">
    <property type="entry name" value="AcylCo_DH-like_C"/>
</dbReference>
<keyword evidence="4 5" id="KW-0274">FAD</keyword>
<dbReference type="InterPro" id="IPR006089">
    <property type="entry name" value="Acyl-CoA_DH_CS"/>
</dbReference>
<dbReference type="PANTHER" id="PTHR42707">
    <property type="entry name" value="ACYL-COA DEHYDROGENASE"/>
    <property type="match status" value="1"/>
</dbReference>
<dbReference type="SUPFAM" id="SSF56645">
    <property type="entry name" value="Acyl-CoA dehydrogenase NM domain-like"/>
    <property type="match status" value="1"/>
</dbReference>
<keyword evidence="5" id="KW-0560">Oxidoreductase</keyword>
<dbReference type="Pfam" id="PF00441">
    <property type="entry name" value="Acyl-CoA_dh_1"/>
    <property type="match status" value="1"/>
</dbReference>
<feature type="domain" description="Adaptive response protein AidB N-terminal" evidence="8">
    <location>
        <begin position="14"/>
        <end position="168"/>
    </location>
</feature>
<accession>A0A6M8F758</accession>
<dbReference type="EMBL" id="CP053697">
    <property type="protein sequence ID" value="QKE64554.1"/>
    <property type="molecule type" value="Genomic_DNA"/>
</dbReference>